<dbReference type="RefSeq" id="WP_234865425.1">
    <property type="nucleotide sequence ID" value="NZ_JAKEVY010000002.1"/>
</dbReference>
<evidence type="ECO:0000313" key="10">
    <source>
        <dbReference type="Proteomes" id="UP001200145"/>
    </source>
</evidence>
<evidence type="ECO:0000256" key="1">
    <source>
        <dbReference type="ARBA" id="ARBA00022448"/>
    </source>
</evidence>
<evidence type="ECO:0000259" key="8">
    <source>
        <dbReference type="PROSITE" id="PS51007"/>
    </source>
</evidence>
<keyword evidence="2 6" id="KW-0349">Heme</keyword>
<dbReference type="Proteomes" id="UP001200145">
    <property type="component" value="Unassembled WGS sequence"/>
</dbReference>
<dbReference type="PROSITE" id="PS51007">
    <property type="entry name" value="CYTC"/>
    <property type="match status" value="1"/>
</dbReference>
<keyword evidence="3 6" id="KW-0479">Metal-binding</keyword>
<proteinExistence type="predicted"/>
<accession>A0ABS9BG82</accession>
<dbReference type="InterPro" id="IPR036909">
    <property type="entry name" value="Cyt_c-like_dom_sf"/>
</dbReference>
<keyword evidence="4" id="KW-0249">Electron transport</keyword>
<evidence type="ECO:0000256" key="4">
    <source>
        <dbReference type="ARBA" id="ARBA00022982"/>
    </source>
</evidence>
<name>A0ABS9BG82_9BACT</name>
<dbReference type="Gene3D" id="1.10.760.10">
    <property type="entry name" value="Cytochrome c-like domain"/>
    <property type="match status" value="1"/>
</dbReference>
<keyword evidence="7" id="KW-0732">Signal</keyword>
<evidence type="ECO:0000256" key="2">
    <source>
        <dbReference type="ARBA" id="ARBA00022617"/>
    </source>
</evidence>
<keyword evidence="10" id="KW-1185">Reference proteome</keyword>
<evidence type="ECO:0000256" key="3">
    <source>
        <dbReference type="ARBA" id="ARBA00022723"/>
    </source>
</evidence>
<dbReference type="Pfam" id="PF00034">
    <property type="entry name" value="Cytochrom_C"/>
    <property type="match status" value="1"/>
</dbReference>
<protein>
    <submittedName>
        <fullName evidence="9">C-type cytochrome</fullName>
    </submittedName>
</protein>
<keyword evidence="1" id="KW-0813">Transport</keyword>
<sequence>MKPSPRPACLIFVYAFGLGLFACADPVPEQEPVKKDYIRKIEGVDEPLSPEEIQKGEVLIAYSDCYTCHQKDKRSKGPAFESIAARYPANKGYVSLLALKIIQGGSGAWGHPVMTPHPTLTEDDAKLMATYILSLKTGN</sequence>
<gene>
    <name evidence="9" type="ORF">L0U88_08210</name>
</gene>
<feature type="signal peptide" evidence="7">
    <location>
        <begin position="1"/>
        <end position="24"/>
    </location>
</feature>
<evidence type="ECO:0000256" key="5">
    <source>
        <dbReference type="ARBA" id="ARBA00023004"/>
    </source>
</evidence>
<dbReference type="InterPro" id="IPR009056">
    <property type="entry name" value="Cyt_c-like_dom"/>
</dbReference>
<feature type="chain" id="PRO_5046269617" evidence="7">
    <location>
        <begin position="25"/>
        <end position="139"/>
    </location>
</feature>
<organism evidence="9 10">
    <name type="scientific">Flavihumibacter fluminis</name>
    <dbReference type="NCBI Taxonomy" id="2909236"/>
    <lineage>
        <taxon>Bacteria</taxon>
        <taxon>Pseudomonadati</taxon>
        <taxon>Bacteroidota</taxon>
        <taxon>Chitinophagia</taxon>
        <taxon>Chitinophagales</taxon>
        <taxon>Chitinophagaceae</taxon>
        <taxon>Flavihumibacter</taxon>
    </lineage>
</organism>
<dbReference type="SUPFAM" id="SSF46626">
    <property type="entry name" value="Cytochrome c"/>
    <property type="match status" value="1"/>
</dbReference>
<evidence type="ECO:0000256" key="7">
    <source>
        <dbReference type="SAM" id="SignalP"/>
    </source>
</evidence>
<reference evidence="9 10" key="1">
    <citation type="submission" date="2022-01" db="EMBL/GenBank/DDBJ databases">
        <title>Flavihumibacter sp. nov., isolated from sediment of a river.</title>
        <authorList>
            <person name="Liu H."/>
        </authorList>
    </citation>
    <scope>NUCLEOTIDE SEQUENCE [LARGE SCALE GENOMIC DNA]</scope>
    <source>
        <strain evidence="9 10">RY-1</strain>
    </source>
</reference>
<dbReference type="PROSITE" id="PS51257">
    <property type="entry name" value="PROKAR_LIPOPROTEIN"/>
    <property type="match status" value="1"/>
</dbReference>
<dbReference type="InterPro" id="IPR002324">
    <property type="entry name" value="Cyt_c_ID"/>
</dbReference>
<dbReference type="EMBL" id="JAKEVY010000002">
    <property type="protein sequence ID" value="MCF1714605.1"/>
    <property type="molecule type" value="Genomic_DNA"/>
</dbReference>
<comment type="caution">
    <text evidence="9">The sequence shown here is derived from an EMBL/GenBank/DDBJ whole genome shotgun (WGS) entry which is preliminary data.</text>
</comment>
<feature type="domain" description="Cytochrome c" evidence="8">
    <location>
        <begin position="51"/>
        <end position="136"/>
    </location>
</feature>
<dbReference type="PRINTS" id="PR00606">
    <property type="entry name" value="CYTCHROMECID"/>
</dbReference>
<evidence type="ECO:0000256" key="6">
    <source>
        <dbReference type="PROSITE-ProRule" id="PRU00433"/>
    </source>
</evidence>
<evidence type="ECO:0000313" key="9">
    <source>
        <dbReference type="EMBL" id="MCF1714605.1"/>
    </source>
</evidence>
<keyword evidence="5 6" id="KW-0408">Iron</keyword>